<feature type="compositionally biased region" description="Acidic residues" evidence="7">
    <location>
        <begin position="716"/>
        <end position="725"/>
    </location>
</feature>
<name>A0A194W752_CYTMA</name>
<dbReference type="Proteomes" id="UP000078559">
    <property type="component" value="Chromosome 8"/>
</dbReference>
<keyword evidence="6" id="KW-0539">Nucleus</keyword>
<evidence type="ECO:0000313" key="10">
    <source>
        <dbReference type="Proteomes" id="UP000078559"/>
    </source>
</evidence>
<keyword evidence="1" id="KW-0479">Metal-binding</keyword>
<gene>
    <name evidence="9" type="ORF">VM1G_07544</name>
</gene>
<protein>
    <recommendedName>
        <fullName evidence="8">Zn(2)-C6 fungal-type domain-containing protein</fullName>
    </recommendedName>
</protein>
<dbReference type="InterPro" id="IPR051430">
    <property type="entry name" value="Fungal_TF_Env_Response"/>
</dbReference>
<proteinExistence type="predicted"/>
<dbReference type="OrthoDB" id="4337792at2759"/>
<dbReference type="PROSITE" id="PS50048">
    <property type="entry name" value="ZN2_CY6_FUNGAL_2"/>
    <property type="match status" value="1"/>
</dbReference>
<evidence type="ECO:0000259" key="8">
    <source>
        <dbReference type="PROSITE" id="PS50048"/>
    </source>
</evidence>
<evidence type="ECO:0000256" key="7">
    <source>
        <dbReference type="SAM" id="MobiDB-lite"/>
    </source>
</evidence>
<dbReference type="Gene3D" id="4.10.240.10">
    <property type="entry name" value="Zn(2)-C6 fungal-type DNA-binding domain"/>
    <property type="match status" value="1"/>
</dbReference>
<dbReference type="PANTHER" id="PTHR31944">
    <property type="entry name" value="HEME-RESPONSIVE ZINC FINGER TRANSCRIPTION FACTOR HAP1"/>
    <property type="match status" value="1"/>
</dbReference>
<sequence length="774" mass="86600">MSEPERRRRRPTTACLVCRRRKTRCDHRIPCSNCVRSRRKETCLYEDEPPQPRQQTNHVKPIPHTSQTSPVSVDETVPNDTNSTAPSYQRSSDVAASTPSSTVESQAAASSSKPVEAMKRRIRWLEERLYKASSSSTNISFETPSTNIETTATKMSEAFHVHRGDSRLFGQAALISRSISHKTRLFGQSHWVTSLVPLVRDLVELLDSQFRNGNSEALATMHKCKLLARAIKSQRAPCWPCPLTLDLPPKELADGLVDHYLQTIESVYRIVHIPTFKEQYKALWDSPEAKRDRPFLVQLKLILAIGAVTYDEDFSLRSQAIRWIYEAQTFLSEPIFKSRLKLQILQAQILLLLAKELVSISGDSVWIAAGSLVRTAITMGLHRDPSHLPKMEPLAVEMRRRLWNTILEISLQSSMAKGCPPLISNRDFDTQSPLNLEDDDITADPVATGFERPVSDYTRVSIPNALRLTIPARLKVAKFLNNLESNSGTYEAALKLDGEVRSAFKELRQRLRTCLPDGLPRPTFAIQAVDFIIHRYLSSLHMPFFGVSLKESSYAFSRKVVVDTSLKIWCAAWPASAINSATHSAAVDEDGLFSRLVRNGSGFSRIIAAQSAFIVPAELGAQLQEDQGMGPTPLRRDLVDVMEEAKTWCLRCIRAGETSAKGYILASLVAAQVEGLKRGFDRDQFGRFLVETVEQAGKTCLPILEDMEKRARSEDTREDVDEMGTDEGGGSYDFLPGLTSDWDFTMPDAIFTDNNDGTMDWSLGGGTKQGLSFW</sequence>
<dbReference type="GO" id="GO:0008270">
    <property type="term" value="F:zinc ion binding"/>
    <property type="evidence" value="ECO:0007669"/>
    <property type="project" value="InterPro"/>
</dbReference>
<dbReference type="InterPro" id="IPR007219">
    <property type="entry name" value="XnlR_reg_dom"/>
</dbReference>
<dbReference type="PANTHER" id="PTHR31944:SF131">
    <property type="entry name" value="HEME-RESPONSIVE ZINC FINGER TRANSCRIPTION FACTOR HAP1"/>
    <property type="match status" value="1"/>
</dbReference>
<keyword evidence="4" id="KW-0238">DNA-binding</keyword>
<dbReference type="SMART" id="SM00066">
    <property type="entry name" value="GAL4"/>
    <property type="match status" value="1"/>
</dbReference>
<dbReference type="CDD" id="cd12148">
    <property type="entry name" value="fungal_TF_MHR"/>
    <property type="match status" value="1"/>
</dbReference>
<evidence type="ECO:0000256" key="1">
    <source>
        <dbReference type="ARBA" id="ARBA00022723"/>
    </source>
</evidence>
<dbReference type="GO" id="GO:0006351">
    <property type="term" value="P:DNA-templated transcription"/>
    <property type="evidence" value="ECO:0007669"/>
    <property type="project" value="InterPro"/>
</dbReference>
<keyword evidence="3" id="KW-0805">Transcription regulation</keyword>
<evidence type="ECO:0000256" key="6">
    <source>
        <dbReference type="ARBA" id="ARBA00023242"/>
    </source>
</evidence>
<evidence type="ECO:0000256" key="5">
    <source>
        <dbReference type="ARBA" id="ARBA00023163"/>
    </source>
</evidence>
<evidence type="ECO:0000256" key="2">
    <source>
        <dbReference type="ARBA" id="ARBA00022833"/>
    </source>
</evidence>
<dbReference type="InterPro" id="IPR036864">
    <property type="entry name" value="Zn2-C6_fun-type_DNA-bd_sf"/>
</dbReference>
<keyword evidence="5" id="KW-0804">Transcription</keyword>
<organism evidence="9 10">
    <name type="scientific">Cytospora mali</name>
    <name type="common">Apple Valsa canker fungus</name>
    <name type="synonym">Valsa mali</name>
    <dbReference type="NCBI Taxonomy" id="578113"/>
    <lineage>
        <taxon>Eukaryota</taxon>
        <taxon>Fungi</taxon>
        <taxon>Dikarya</taxon>
        <taxon>Ascomycota</taxon>
        <taxon>Pezizomycotina</taxon>
        <taxon>Sordariomycetes</taxon>
        <taxon>Sordariomycetidae</taxon>
        <taxon>Diaporthales</taxon>
        <taxon>Cytosporaceae</taxon>
        <taxon>Cytospora</taxon>
    </lineage>
</organism>
<feature type="region of interest" description="Disordered" evidence="7">
    <location>
        <begin position="710"/>
        <end position="729"/>
    </location>
</feature>
<dbReference type="EMBL" id="CM003105">
    <property type="protein sequence ID" value="KUI72326.1"/>
    <property type="molecule type" value="Genomic_DNA"/>
</dbReference>
<keyword evidence="2" id="KW-0862">Zinc</keyword>
<dbReference type="InterPro" id="IPR001138">
    <property type="entry name" value="Zn2Cys6_DnaBD"/>
</dbReference>
<dbReference type="Pfam" id="PF00172">
    <property type="entry name" value="Zn_clus"/>
    <property type="match status" value="1"/>
</dbReference>
<reference evidence="9" key="1">
    <citation type="submission" date="2014-12" db="EMBL/GenBank/DDBJ databases">
        <title>Genome Sequence of Valsa Canker Pathogens Uncovers a Specific Adaption of Colonization on Woody Bark.</title>
        <authorList>
            <person name="Yin Z."/>
            <person name="Liu H."/>
            <person name="Gao X."/>
            <person name="Li Z."/>
            <person name="Song N."/>
            <person name="Ke X."/>
            <person name="Dai Q."/>
            <person name="Wu Y."/>
            <person name="Sun Y."/>
            <person name="Xu J.-R."/>
            <person name="Kang Z.K."/>
            <person name="Wang L."/>
            <person name="Huang L."/>
        </authorList>
    </citation>
    <scope>NUCLEOTIDE SEQUENCE [LARGE SCALE GENOMIC DNA]</scope>
    <source>
        <strain evidence="9">03-8</strain>
    </source>
</reference>
<dbReference type="SUPFAM" id="SSF57701">
    <property type="entry name" value="Zn2/Cys6 DNA-binding domain"/>
    <property type="match status" value="1"/>
</dbReference>
<feature type="domain" description="Zn(2)-C6 fungal-type" evidence="8">
    <location>
        <begin position="14"/>
        <end position="45"/>
    </location>
</feature>
<accession>A0A194W752</accession>
<dbReference type="PROSITE" id="PS00463">
    <property type="entry name" value="ZN2_CY6_FUNGAL_1"/>
    <property type="match status" value="1"/>
</dbReference>
<dbReference type="AlphaFoldDB" id="A0A194W752"/>
<dbReference type="CDD" id="cd00067">
    <property type="entry name" value="GAL4"/>
    <property type="match status" value="1"/>
</dbReference>
<dbReference type="SMR" id="A0A194W752"/>
<feature type="compositionally biased region" description="Polar residues" evidence="7">
    <location>
        <begin position="78"/>
        <end position="113"/>
    </location>
</feature>
<dbReference type="Pfam" id="PF04082">
    <property type="entry name" value="Fungal_trans"/>
    <property type="match status" value="1"/>
</dbReference>
<dbReference type="SMART" id="SM00906">
    <property type="entry name" value="Fungal_trans"/>
    <property type="match status" value="1"/>
</dbReference>
<evidence type="ECO:0000256" key="4">
    <source>
        <dbReference type="ARBA" id="ARBA00023125"/>
    </source>
</evidence>
<dbReference type="GO" id="GO:0005634">
    <property type="term" value="C:nucleus"/>
    <property type="evidence" value="ECO:0007669"/>
    <property type="project" value="TreeGrafter"/>
</dbReference>
<keyword evidence="10" id="KW-1185">Reference proteome</keyword>
<evidence type="ECO:0000256" key="3">
    <source>
        <dbReference type="ARBA" id="ARBA00023015"/>
    </source>
</evidence>
<dbReference type="GO" id="GO:0000978">
    <property type="term" value="F:RNA polymerase II cis-regulatory region sequence-specific DNA binding"/>
    <property type="evidence" value="ECO:0007669"/>
    <property type="project" value="TreeGrafter"/>
</dbReference>
<evidence type="ECO:0000313" key="9">
    <source>
        <dbReference type="EMBL" id="KUI72326.1"/>
    </source>
</evidence>
<feature type="region of interest" description="Disordered" evidence="7">
    <location>
        <begin position="45"/>
        <end position="117"/>
    </location>
</feature>
<feature type="compositionally biased region" description="Polar residues" evidence="7">
    <location>
        <begin position="53"/>
        <end position="71"/>
    </location>
</feature>
<dbReference type="GO" id="GO:0001228">
    <property type="term" value="F:DNA-binding transcription activator activity, RNA polymerase II-specific"/>
    <property type="evidence" value="ECO:0007669"/>
    <property type="project" value="TreeGrafter"/>
</dbReference>